<sequence>MLLGVTRHMWSAEIDGDCYRILVDYFSFDVGLIDYCDGILAFDHAREKLMNFDDRNDVTIKIPLSNLDYLGESSLLYSASQTHTIKRTRRSQKPPETVFRNWCQKSTDKPSEVRIVCQKEFKRDV</sequence>
<dbReference type="EMBL" id="JACSDY010000016">
    <property type="protein sequence ID" value="KAF7404125.1"/>
    <property type="molecule type" value="Genomic_DNA"/>
</dbReference>
<organism evidence="1 2">
    <name type="scientific">Vespula pensylvanica</name>
    <name type="common">Western yellow jacket</name>
    <name type="synonym">Wasp</name>
    <dbReference type="NCBI Taxonomy" id="30213"/>
    <lineage>
        <taxon>Eukaryota</taxon>
        <taxon>Metazoa</taxon>
        <taxon>Ecdysozoa</taxon>
        <taxon>Arthropoda</taxon>
        <taxon>Hexapoda</taxon>
        <taxon>Insecta</taxon>
        <taxon>Pterygota</taxon>
        <taxon>Neoptera</taxon>
        <taxon>Endopterygota</taxon>
        <taxon>Hymenoptera</taxon>
        <taxon>Apocrita</taxon>
        <taxon>Aculeata</taxon>
        <taxon>Vespoidea</taxon>
        <taxon>Vespidae</taxon>
        <taxon>Vespinae</taxon>
        <taxon>Vespula</taxon>
    </lineage>
</organism>
<gene>
    <name evidence="1" type="ORF">H0235_014819</name>
</gene>
<dbReference type="Proteomes" id="UP000600918">
    <property type="component" value="Unassembled WGS sequence"/>
</dbReference>
<protein>
    <submittedName>
        <fullName evidence="1">Uncharacterized protein</fullName>
    </submittedName>
</protein>
<keyword evidence="2" id="KW-1185">Reference proteome</keyword>
<name>A0A834KCP8_VESPE</name>
<reference evidence="1" key="1">
    <citation type="journal article" date="2020" name="G3 (Bethesda)">
        <title>High-Quality Assemblies for Three Invasive Social Wasps from the &lt;i&gt;Vespula&lt;/i&gt; Genus.</title>
        <authorList>
            <person name="Harrop T.W.R."/>
            <person name="Guhlin J."/>
            <person name="McLaughlin G.M."/>
            <person name="Permina E."/>
            <person name="Stockwell P."/>
            <person name="Gilligan J."/>
            <person name="Le Lec M.F."/>
            <person name="Gruber M.A.M."/>
            <person name="Quinn O."/>
            <person name="Lovegrove M."/>
            <person name="Duncan E.J."/>
            <person name="Remnant E.J."/>
            <person name="Van Eeckhoven J."/>
            <person name="Graham B."/>
            <person name="Knapp R.A."/>
            <person name="Langford K.W."/>
            <person name="Kronenberg Z."/>
            <person name="Press M.O."/>
            <person name="Eacker S.M."/>
            <person name="Wilson-Rankin E.E."/>
            <person name="Purcell J."/>
            <person name="Lester P.J."/>
            <person name="Dearden P.K."/>
        </authorList>
    </citation>
    <scope>NUCLEOTIDE SEQUENCE</scope>
    <source>
        <strain evidence="1">Volc-1</strain>
    </source>
</reference>
<evidence type="ECO:0000313" key="2">
    <source>
        <dbReference type="Proteomes" id="UP000600918"/>
    </source>
</evidence>
<proteinExistence type="predicted"/>
<evidence type="ECO:0000313" key="1">
    <source>
        <dbReference type="EMBL" id="KAF7404125.1"/>
    </source>
</evidence>
<accession>A0A834KCP8</accession>
<dbReference type="AlphaFoldDB" id="A0A834KCP8"/>
<comment type="caution">
    <text evidence="1">The sequence shown here is derived from an EMBL/GenBank/DDBJ whole genome shotgun (WGS) entry which is preliminary data.</text>
</comment>